<feature type="compositionally biased region" description="Basic and acidic residues" evidence="1">
    <location>
        <begin position="95"/>
        <end position="106"/>
    </location>
</feature>
<feature type="region of interest" description="Disordered" evidence="1">
    <location>
        <begin position="88"/>
        <end position="111"/>
    </location>
</feature>
<feature type="non-terminal residue" evidence="2">
    <location>
        <position position="125"/>
    </location>
</feature>
<dbReference type="EMBL" id="LAZR01022166">
    <property type="protein sequence ID" value="KKL82815.1"/>
    <property type="molecule type" value="Genomic_DNA"/>
</dbReference>
<reference evidence="2" key="1">
    <citation type="journal article" date="2015" name="Nature">
        <title>Complex archaea that bridge the gap between prokaryotes and eukaryotes.</title>
        <authorList>
            <person name="Spang A."/>
            <person name="Saw J.H."/>
            <person name="Jorgensen S.L."/>
            <person name="Zaremba-Niedzwiedzka K."/>
            <person name="Martijn J."/>
            <person name="Lind A.E."/>
            <person name="van Eijk R."/>
            <person name="Schleper C."/>
            <person name="Guy L."/>
            <person name="Ettema T.J."/>
        </authorList>
    </citation>
    <scope>NUCLEOTIDE SEQUENCE</scope>
</reference>
<protein>
    <submittedName>
        <fullName evidence="2">Uncharacterized protein</fullName>
    </submittedName>
</protein>
<name>A0A0F9HM72_9ZZZZ</name>
<evidence type="ECO:0000256" key="1">
    <source>
        <dbReference type="SAM" id="MobiDB-lite"/>
    </source>
</evidence>
<dbReference type="AlphaFoldDB" id="A0A0F9HM72"/>
<comment type="caution">
    <text evidence="2">The sequence shown here is derived from an EMBL/GenBank/DDBJ whole genome shotgun (WGS) entry which is preliminary data.</text>
</comment>
<proteinExistence type="predicted"/>
<gene>
    <name evidence="2" type="ORF">LCGC14_1981010</name>
</gene>
<accession>A0A0F9HM72</accession>
<evidence type="ECO:0000313" key="2">
    <source>
        <dbReference type="EMBL" id="KKL82815.1"/>
    </source>
</evidence>
<organism evidence="2">
    <name type="scientific">marine sediment metagenome</name>
    <dbReference type="NCBI Taxonomy" id="412755"/>
    <lineage>
        <taxon>unclassified sequences</taxon>
        <taxon>metagenomes</taxon>
        <taxon>ecological metagenomes</taxon>
    </lineage>
</organism>
<sequence length="125" mass="14424">MPEEIGQYGLSLPDPVELDHRFKYKLDYWVPGRNKFITDIRKMLNGQNRIAAPQSTQYKVKVLHTYILAALINEKTSRYTRLPNIQAIPDDDIDPEGRTKSSRIEKGINTANYEMDRQGDADVWG</sequence>